<dbReference type="eggNOG" id="COG2430">
    <property type="taxonomic scope" value="Bacteria"/>
</dbReference>
<evidence type="ECO:0000313" key="1">
    <source>
        <dbReference type="EMBL" id="GAC18420.1"/>
    </source>
</evidence>
<dbReference type="Proteomes" id="UP000006327">
    <property type="component" value="Unassembled WGS sequence"/>
</dbReference>
<dbReference type="OrthoDB" id="6695259at2"/>
<proteinExistence type="predicted"/>
<gene>
    <name evidence="1" type="ORF">GARC_1445</name>
</gene>
<comment type="caution">
    <text evidence="1">The sequence shown here is derived from an EMBL/GenBank/DDBJ whole genome shotgun (WGS) entry which is preliminary data.</text>
</comment>
<dbReference type="RefSeq" id="WP_007618233.1">
    <property type="nucleotide sequence ID" value="NZ_BAEO01000017.1"/>
</dbReference>
<dbReference type="STRING" id="493475.GARC_1445"/>
<evidence type="ECO:0008006" key="3">
    <source>
        <dbReference type="Google" id="ProtNLM"/>
    </source>
</evidence>
<organism evidence="1 2">
    <name type="scientific">Paraglaciecola arctica BSs20135</name>
    <dbReference type="NCBI Taxonomy" id="493475"/>
    <lineage>
        <taxon>Bacteria</taxon>
        <taxon>Pseudomonadati</taxon>
        <taxon>Pseudomonadota</taxon>
        <taxon>Gammaproteobacteria</taxon>
        <taxon>Alteromonadales</taxon>
        <taxon>Alteromonadaceae</taxon>
        <taxon>Paraglaciecola</taxon>
    </lineage>
</organism>
<reference evidence="1 2" key="1">
    <citation type="journal article" date="2017" name="Antonie Van Leeuwenhoek">
        <title>Rhizobium rhizosphaerae sp. nov., a novel species isolated from rice rhizosphere.</title>
        <authorList>
            <person name="Zhao J.J."/>
            <person name="Zhang J."/>
            <person name="Zhang R.J."/>
            <person name="Zhang C.W."/>
            <person name="Yin H.Q."/>
            <person name="Zhang X.X."/>
        </authorList>
    </citation>
    <scope>NUCLEOTIDE SEQUENCE [LARGE SCALE GENOMIC DNA]</scope>
    <source>
        <strain evidence="1 2">BSs20135</strain>
    </source>
</reference>
<name>K6Z4T0_9ALTE</name>
<accession>K6Z4T0</accession>
<sequence length="264" mass="29929">MAKTNDWWGDVSLALNEVKVWSLGERKIAIQRLDKEWVIWNKELDSESSSQINVSSLKTANAFSDVPYSRHLVNQTTDTINISPTLADRPIVARPATSLNILPGEDVELYISSPLWFLMKLKLKASPIVDIPFLRPSDSWFGPSTMEGELCYAKYTDARVNLAQIEKRGHRAITPVLIKNQHTETLTIERINLPAPFLTLYADEQQDFWTQEVEITYHSDSDKAGLRLKRKPPNKGMGNMTVISNARQISDNHHFVKSIKSLLG</sequence>
<dbReference type="EMBL" id="BAEO01000017">
    <property type="protein sequence ID" value="GAC18420.1"/>
    <property type="molecule type" value="Genomic_DNA"/>
</dbReference>
<keyword evidence="2" id="KW-1185">Reference proteome</keyword>
<protein>
    <recommendedName>
        <fullName evidence="3">DUF432 domain-containing protein</fullName>
    </recommendedName>
</protein>
<dbReference type="AlphaFoldDB" id="K6Z4T0"/>
<evidence type="ECO:0000313" key="2">
    <source>
        <dbReference type="Proteomes" id="UP000006327"/>
    </source>
</evidence>